<evidence type="ECO:0000256" key="5">
    <source>
        <dbReference type="SAM" id="Phobius"/>
    </source>
</evidence>
<comment type="caution">
    <text evidence="6">The sequence shown here is derived from an EMBL/GenBank/DDBJ whole genome shotgun (WGS) entry which is preliminary data.</text>
</comment>
<feature type="transmembrane region" description="Helical" evidence="5">
    <location>
        <begin position="233"/>
        <end position="252"/>
    </location>
</feature>
<dbReference type="AlphaFoldDB" id="D4XWF4"/>
<keyword evidence="2 5" id="KW-0812">Transmembrane</keyword>
<dbReference type="InterPro" id="IPR000832">
    <property type="entry name" value="GPCR_2_secretin-like"/>
</dbReference>
<feature type="transmembrane region" description="Helical" evidence="5">
    <location>
        <begin position="12"/>
        <end position="33"/>
    </location>
</feature>
<dbReference type="eggNOG" id="COG1275">
    <property type="taxonomic scope" value="Bacteria"/>
</dbReference>
<dbReference type="STRING" id="747682.MALL_0476"/>
<keyword evidence="3 5" id="KW-1133">Transmembrane helix</keyword>
<dbReference type="Proteomes" id="UP000004757">
    <property type="component" value="Unassembled WGS sequence"/>
</dbReference>
<gene>
    <name evidence="6" type="ORF">MALL_0476</name>
</gene>
<dbReference type="PRINTS" id="PR00249">
    <property type="entry name" value="GPCRSECRETIN"/>
</dbReference>
<evidence type="ECO:0000256" key="2">
    <source>
        <dbReference type="ARBA" id="ARBA00022692"/>
    </source>
</evidence>
<dbReference type="GO" id="GO:0004930">
    <property type="term" value="F:G protein-coupled receptor activity"/>
    <property type="evidence" value="ECO:0007669"/>
    <property type="project" value="InterPro"/>
</dbReference>
<dbReference type="GO" id="GO:0055085">
    <property type="term" value="P:transmembrane transport"/>
    <property type="evidence" value="ECO:0007669"/>
    <property type="project" value="InterPro"/>
</dbReference>
<name>D4XWF4_9BACT</name>
<feature type="transmembrane region" description="Helical" evidence="5">
    <location>
        <begin position="339"/>
        <end position="369"/>
    </location>
</feature>
<accession>D4XWF4</accession>
<reference evidence="6 7" key="1">
    <citation type="submission" date="2010-03" db="EMBL/GenBank/DDBJ databases">
        <authorList>
            <person name="Glass J.I."/>
            <person name="Benders G.A."/>
            <person name="Durkin A.S."/>
            <person name="Farmerie W.G."/>
            <person name="Hlavinka K."/>
            <person name="Hostetler J."/>
            <person name="Jackson J."/>
            <person name="May M.A."/>
            <person name="Miller R.H."/>
            <person name="Paralanov V."/>
            <person name="Radune D."/>
            <person name="Szczypinski B."/>
            <person name="Brown D.R."/>
        </authorList>
    </citation>
    <scope>NUCLEOTIDE SEQUENCE [LARGE SCALE GENOMIC DNA]</scope>
    <source>
        <strain evidence="6 7">A21JP2</strain>
    </source>
</reference>
<dbReference type="InterPro" id="IPR038665">
    <property type="entry name" value="Voltage-dep_anion_channel_sf"/>
</dbReference>
<dbReference type="RefSeq" id="WP_005683842.1">
    <property type="nucleotide sequence ID" value="NZ_ADNC01000027.1"/>
</dbReference>
<evidence type="ECO:0000256" key="3">
    <source>
        <dbReference type="ARBA" id="ARBA00022989"/>
    </source>
</evidence>
<sequence length="385" mass="44496">MRQKIKNITQHLPSGTSGLGLGSISLGGIWFFFMRYIYQNTNEILYYDFGLIVYWMTFIFGTYCFISILVKFSFNFKLFMHEWKGSATSGFLPTKWMLLIQLIAFISGLYTGSHDKDFNYDYVTRVVNVGTIIGSIISIIALLLQLIMLVGFLTFVIKNHKIKSDLAYSSWFVPTVGIVIICNAYPNFGNVIPIEFYRFVWFIGFGLYALFLPIILYKIIFFKYSEKPQFASMGVFVSPGCLLLASFLSIFTDLNSYFAYDSKFFCYFMVMILIAITMLGMFIFFISLLKIISQGFHTNWTALTYPSAVTSTAFLRLYADFKDLQDLEKVSTFAHNFFGAAYTFFLVIGSIFLIISTLIISYVSFRYLVIHFQVYFRKLQFENDL</sequence>
<proteinExistence type="predicted"/>
<keyword evidence="7" id="KW-1185">Reference proteome</keyword>
<dbReference type="EMBL" id="ADNC01000027">
    <property type="protein sequence ID" value="EFF41222.1"/>
    <property type="molecule type" value="Genomic_DNA"/>
</dbReference>
<keyword evidence="4 5" id="KW-0472">Membrane</keyword>
<comment type="subcellular location">
    <subcellularLocation>
        <location evidence="1">Membrane</location>
        <topology evidence="1">Multi-pass membrane protein</topology>
    </subcellularLocation>
</comment>
<dbReference type="Gene3D" id="1.50.10.150">
    <property type="entry name" value="Voltage-dependent anion channel"/>
    <property type="match status" value="1"/>
</dbReference>
<feature type="transmembrane region" description="Helical" evidence="5">
    <location>
        <begin position="132"/>
        <end position="156"/>
    </location>
</feature>
<feature type="transmembrane region" description="Helical" evidence="5">
    <location>
        <begin position="300"/>
        <end position="319"/>
    </location>
</feature>
<feature type="transmembrane region" description="Helical" evidence="5">
    <location>
        <begin position="53"/>
        <end position="74"/>
    </location>
</feature>
<dbReference type="Pfam" id="PF03595">
    <property type="entry name" value="SLAC1"/>
    <property type="match status" value="1"/>
</dbReference>
<evidence type="ECO:0000256" key="4">
    <source>
        <dbReference type="ARBA" id="ARBA00023136"/>
    </source>
</evidence>
<dbReference type="InterPro" id="IPR004695">
    <property type="entry name" value="SLAC1/Mae1/Ssu1/TehA"/>
</dbReference>
<evidence type="ECO:0000313" key="7">
    <source>
        <dbReference type="Proteomes" id="UP000004757"/>
    </source>
</evidence>
<evidence type="ECO:0000313" key="6">
    <source>
        <dbReference type="EMBL" id="EFF41222.1"/>
    </source>
</evidence>
<feature type="transmembrane region" description="Helical" evidence="5">
    <location>
        <begin position="95"/>
        <end position="112"/>
    </location>
</feature>
<feature type="transmembrane region" description="Helical" evidence="5">
    <location>
        <begin position="168"/>
        <end position="188"/>
    </location>
</feature>
<feature type="transmembrane region" description="Helical" evidence="5">
    <location>
        <begin position="264"/>
        <end position="288"/>
    </location>
</feature>
<evidence type="ECO:0000256" key="1">
    <source>
        <dbReference type="ARBA" id="ARBA00004141"/>
    </source>
</evidence>
<feature type="transmembrane region" description="Helical" evidence="5">
    <location>
        <begin position="200"/>
        <end position="221"/>
    </location>
</feature>
<organism evidence="6 7">
    <name type="scientific">Mycoplasmopsis alligatoris A21JP2</name>
    <dbReference type="NCBI Taxonomy" id="747682"/>
    <lineage>
        <taxon>Bacteria</taxon>
        <taxon>Bacillati</taxon>
        <taxon>Mycoplasmatota</taxon>
        <taxon>Mycoplasmoidales</taxon>
        <taxon>Metamycoplasmataceae</taxon>
        <taxon>Mycoplasmopsis</taxon>
    </lineage>
</organism>
<dbReference type="GO" id="GO:0016020">
    <property type="term" value="C:membrane"/>
    <property type="evidence" value="ECO:0007669"/>
    <property type="project" value="UniProtKB-SubCell"/>
</dbReference>
<protein>
    <submittedName>
        <fullName evidence="6">C4-dicarboxylate transporter/malic acid transport protein</fullName>
    </submittedName>
</protein>